<evidence type="ECO:0000256" key="2">
    <source>
        <dbReference type="ARBA" id="ARBA00004123"/>
    </source>
</evidence>
<dbReference type="GO" id="GO:0005634">
    <property type="term" value="C:nucleus"/>
    <property type="evidence" value="ECO:0007669"/>
    <property type="project" value="UniProtKB-SubCell"/>
</dbReference>
<evidence type="ECO:0000256" key="3">
    <source>
        <dbReference type="ARBA" id="ARBA00006958"/>
    </source>
</evidence>
<evidence type="ECO:0000259" key="8">
    <source>
        <dbReference type="Pfam" id="PF13359"/>
    </source>
</evidence>
<keyword evidence="9" id="KW-1185">Reference proteome</keyword>
<dbReference type="Pfam" id="PF13359">
    <property type="entry name" value="DDE_Tnp_4"/>
    <property type="match status" value="1"/>
</dbReference>
<evidence type="ECO:0000256" key="1">
    <source>
        <dbReference type="ARBA" id="ARBA00001968"/>
    </source>
</evidence>
<dbReference type="InterPro" id="IPR045249">
    <property type="entry name" value="HARBI1-like"/>
</dbReference>
<dbReference type="PANTHER" id="PTHR22930">
    <property type="match status" value="1"/>
</dbReference>
<reference evidence="10" key="1">
    <citation type="submission" date="2025-08" db="UniProtKB">
        <authorList>
            <consortium name="RefSeq"/>
        </authorList>
    </citation>
    <scope>IDENTIFICATION</scope>
    <source>
        <tissue evidence="10">Whole body</tissue>
    </source>
</reference>
<protein>
    <submittedName>
        <fullName evidence="10">Protein ALP1-like isoform X1</fullName>
    </submittedName>
</protein>
<feature type="domain" description="DDE Tnp4" evidence="8">
    <location>
        <begin position="109"/>
        <end position="274"/>
    </location>
</feature>
<dbReference type="InterPro" id="IPR027806">
    <property type="entry name" value="HARBI1_dom"/>
</dbReference>
<evidence type="ECO:0000313" key="10">
    <source>
        <dbReference type="RefSeq" id="XP_024869626.1"/>
    </source>
</evidence>
<gene>
    <name evidence="10" type="primary">LOC112453240</name>
</gene>
<evidence type="ECO:0000313" key="9">
    <source>
        <dbReference type="Proteomes" id="UP000504618"/>
    </source>
</evidence>
<dbReference type="GO" id="GO:0046872">
    <property type="term" value="F:metal ion binding"/>
    <property type="evidence" value="ECO:0007669"/>
    <property type="project" value="UniProtKB-KW"/>
</dbReference>
<evidence type="ECO:0000256" key="5">
    <source>
        <dbReference type="ARBA" id="ARBA00022723"/>
    </source>
</evidence>
<dbReference type="PANTHER" id="PTHR22930:SF269">
    <property type="entry name" value="NUCLEASE HARBI1-LIKE PROTEIN"/>
    <property type="match status" value="1"/>
</dbReference>
<dbReference type="RefSeq" id="XP_024869626.1">
    <property type="nucleotide sequence ID" value="XM_025013858.1"/>
</dbReference>
<proteinExistence type="inferred from homology"/>
<comment type="similarity">
    <text evidence="3">Belongs to the HARBI1 family.</text>
</comment>
<evidence type="ECO:0000256" key="7">
    <source>
        <dbReference type="ARBA" id="ARBA00023242"/>
    </source>
</evidence>
<dbReference type="AlphaFoldDB" id="A0A6J1PJQ3"/>
<evidence type="ECO:0000256" key="4">
    <source>
        <dbReference type="ARBA" id="ARBA00022722"/>
    </source>
</evidence>
<dbReference type="GeneID" id="112453240"/>
<keyword evidence="6" id="KW-0378">Hydrolase</keyword>
<organism evidence="9 10">
    <name type="scientific">Temnothorax curvispinosus</name>
    <dbReference type="NCBI Taxonomy" id="300111"/>
    <lineage>
        <taxon>Eukaryota</taxon>
        <taxon>Metazoa</taxon>
        <taxon>Ecdysozoa</taxon>
        <taxon>Arthropoda</taxon>
        <taxon>Hexapoda</taxon>
        <taxon>Insecta</taxon>
        <taxon>Pterygota</taxon>
        <taxon>Neoptera</taxon>
        <taxon>Endopterygota</taxon>
        <taxon>Hymenoptera</taxon>
        <taxon>Apocrita</taxon>
        <taxon>Aculeata</taxon>
        <taxon>Formicoidea</taxon>
        <taxon>Formicidae</taxon>
        <taxon>Myrmicinae</taxon>
        <taxon>Temnothorax</taxon>
    </lineage>
</organism>
<accession>A0A6J1PJQ3</accession>
<dbReference type="Proteomes" id="UP000504618">
    <property type="component" value="Unplaced"/>
</dbReference>
<evidence type="ECO:0000256" key="6">
    <source>
        <dbReference type="ARBA" id="ARBA00022801"/>
    </source>
</evidence>
<dbReference type="GO" id="GO:0016787">
    <property type="term" value="F:hydrolase activity"/>
    <property type="evidence" value="ECO:0007669"/>
    <property type="project" value="UniProtKB-KW"/>
</dbReference>
<keyword evidence="7" id="KW-0539">Nucleus</keyword>
<dbReference type="OrthoDB" id="6627079at2759"/>
<comment type="cofactor">
    <cofactor evidence="1">
        <name>a divalent metal cation</name>
        <dbReference type="ChEBI" id="CHEBI:60240"/>
    </cofactor>
</comment>
<name>A0A6J1PJQ3_9HYME</name>
<keyword evidence="4" id="KW-0540">Nuclease</keyword>
<sequence length="357" mass="40644">MSATQFENLTLLIGADIFKQHHIREPIDVAERLLMTLRYLASGDSISSICYQYLVGLTTAANIISETCQALWNNLSSIVLPADLSEDKWLTVANNFADKWNFPHCIGAIDGKHIIIQCPAKAGSSYYNYKGSHSVVLLAICDANYIFQFVDIGAYGRRSDGGIFKESVFGQKFENNEMKLPKPAPISENGDNLPYCLVGDEAFPLKTYLLRPYPGKQNTEYEKRVFNYRLSRARRTIENSFGILANRWRIFRKPIILSVDNTMKIVQATVCLHNWLRMADLNEEENIQYVTPELIDRQNENGFVPGSWRADMETLSGMADITRSGNNSSTRQAAEVREKFLYYFNNDGAVDWQYAYM</sequence>
<comment type="subcellular location">
    <subcellularLocation>
        <location evidence="2">Nucleus</location>
    </subcellularLocation>
</comment>
<keyword evidence="5" id="KW-0479">Metal-binding</keyword>
<dbReference type="GO" id="GO:0004518">
    <property type="term" value="F:nuclease activity"/>
    <property type="evidence" value="ECO:0007669"/>
    <property type="project" value="UniProtKB-KW"/>
</dbReference>